<comment type="caution">
    <text evidence="2">The sequence shown here is derived from an EMBL/GenBank/DDBJ whole genome shotgun (WGS) entry which is preliminary data.</text>
</comment>
<keyword evidence="3" id="KW-1185">Reference proteome</keyword>
<feature type="compositionally biased region" description="Polar residues" evidence="1">
    <location>
        <begin position="129"/>
        <end position="143"/>
    </location>
</feature>
<organism evidence="2 3">
    <name type="scientific">Saguinus oedipus</name>
    <name type="common">Cotton-top tamarin</name>
    <name type="synonym">Oedipomidas oedipus</name>
    <dbReference type="NCBI Taxonomy" id="9490"/>
    <lineage>
        <taxon>Eukaryota</taxon>
        <taxon>Metazoa</taxon>
        <taxon>Chordata</taxon>
        <taxon>Craniata</taxon>
        <taxon>Vertebrata</taxon>
        <taxon>Euteleostomi</taxon>
        <taxon>Mammalia</taxon>
        <taxon>Eutheria</taxon>
        <taxon>Euarchontoglires</taxon>
        <taxon>Primates</taxon>
        <taxon>Haplorrhini</taxon>
        <taxon>Platyrrhini</taxon>
        <taxon>Cebidae</taxon>
        <taxon>Callitrichinae</taxon>
        <taxon>Saguinus</taxon>
    </lineage>
</organism>
<feature type="compositionally biased region" description="Polar residues" evidence="1">
    <location>
        <begin position="226"/>
        <end position="236"/>
    </location>
</feature>
<feature type="compositionally biased region" description="Polar residues" evidence="1">
    <location>
        <begin position="101"/>
        <end position="114"/>
    </location>
</feature>
<gene>
    <name evidence="2" type="ORF">P7K49_032485</name>
</gene>
<evidence type="ECO:0000256" key="1">
    <source>
        <dbReference type="SAM" id="MobiDB-lite"/>
    </source>
</evidence>
<proteinExistence type="predicted"/>
<protein>
    <submittedName>
        <fullName evidence="2">Uncharacterized protein</fullName>
    </submittedName>
</protein>
<feature type="compositionally biased region" description="Basic and acidic residues" evidence="1">
    <location>
        <begin position="184"/>
        <end position="205"/>
    </location>
</feature>
<evidence type="ECO:0000313" key="2">
    <source>
        <dbReference type="EMBL" id="KAK2089819.1"/>
    </source>
</evidence>
<dbReference type="EMBL" id="JASSZA010000018">
    <property type="protein sequence ID" value="KAK2089819.1"/>
    <property type="molecule type" value="Genomic_DNA"/>
</dbReference>
<dbReference type="Proteomes" id="UP001266305">
    <property type="component" value="Unassembled WGS sequence"/>
</dbReference>
<name>A0ABQ9TYD6_SAGOE</name>
<feature type="region of interest" description="Disordered" evidence="1">
    <location>
        <begin position="74"/>
        <end position="236"/>
    </location>
</feature>
<evidence type="ECO:0000313" key="3">
    <source>
        <dbReference type="Proteomes" id="UP001266305"/>
    </source>
</evidence>
<accession>A0ABQ9TYD6</accession>
<sequence>MLVLVGFENKILGTSLIATCLLLAELVGLLSGPSPSAESRPDCAQVLTAVPGTSALRPSLRTVSGDVPVCQVETACRSPETDSSEGEAGTEKTPRPPTSGEEPQTTDLKRSPQTPDLKRSPQTPDLKRTPQTPTSGEDPQTPNLRRRPPDPQPQEKTPRPPTSGEDPQAPNLRKRPQTPQPQEKTFRLLDFKTRPPDLNLRRRPPDAQPQEKNPIGRPQEKPPQTPDLSFSCSLCF</sequence>
<reference evidence="2 3" key="1">
    <citation type="submission" date="2023-05" db="EMBL/GenBank/DDBJ databases">
        <title>B98-5 Cell Line De Novo Hybrid Assembly: An Optical Mapping Approach.</title>
        <authorList>
            <person name="Kananen K."/>
            <person name="Auerbach J.A."/>
            <person name="Kautto E."/>
            <person name="Blachly J.S."/>
        </authorList>
    </citation>
    <scope>NUCLEOTIDE SEQUENCE [LARGE SCALE GENOMIC DNA]</scope>
    <source>
        <strain evidence="2">B95-8</strain>
        <tissue evidence="2">Cell line</tissue>
    </source>
</reference>